<dbReference type="GO" id="GO:0009055">
    <property type="term" value="F:electron transfer activity"/>
    <property type="evidence" value="ECO:0007669"/>
    <property type="project" value="InterPro"/>
</dbReference>
<dbReference type="EMBL" id="ADZX01000427">
    <property type="protein sequence ID" value="EFK96666.1"/>
    <property type="molecule type" value="Genomic_DNA"/>
</dbReference>
<keyword evidence="2" id="KW-0813">Transport</keyword>
<name>D9PIF0_9ZZZZ</name>
<evidence type="ECO:0000256" key="2">
    <source>
        <dbReference type="ARBA" id="ARBA00022448"/>
    </source>
</evidence>
<feature type="domain" description="Electron transfer flavoprotein alpha/beta-subunit N-terminal" evidence="4">
    <location>
        <begin position="23"/>
        <end position="146"/>
    </location>
</feature>
<reference evidence="5" key="1">
    <citation type="submission" date="2010-07" db="EMBL/GenBank/DDBJ databases">
        <authorList>
            <consortium name="CONSOLIDER consortium CSD2007-00005"/>
            <person name="Guazzaroni M.-E."/>
            <person name="Richter M."/>
            <person name="Garcia-Salamanca A."/>
            <person name="Yarza P."/>
            <person name="Ferrer M."/>
        </authorList>
    </citation>
    <scope>NUCLEOTIDE SEQUENCE</scope>
</reference>
<dbReference type="Pfam" id="PF01012">
    <property type="entry name" value="ETF"/>
    <property type="match status" value="1"/>
</dbReference>
<dbReference type="InterPro" id="IPR014730">
    <property type="entry name" value="ETF_a/b_N"/>
</dbReference>
<reference evidence="5" key="2">
    <citation type="journal article" date="2011" name="Microb. Ecol.">
        <title>Taxonomic and Functional Metagenomic Profiling of the Microbial Community in the Anoxic Sediment of a Sub-saline Shallow Lake (Laguna de Carrizo, Central Spain).</title>
        <authorList>
            <person name="Ferrer M."/>
            <person name="Guazzaroni M.E."/>
            <person name="Richter M."/>
            <person name="Garcia-Salamanca A."/>
            <person name="Yarza P."/>
            <person name="Suarez-Suarez A."/>
            <person name="Solano J."/>
            <person name="Alcaide M."/>
            <person name="van Dillewijn P."/>
            <person name="Molina-Henares M.A."/>
            <person name="Lopez-Cortes N."/>
            <person name="Al-Ramahi Y."/>
            <person name="Guerrero C."/>
            <person name="Acosta A."/>
            <person name="de Eugenio L.I."/>
            <person name="Martinez V."/>
            <person name="Marques S."/>
            <person name="Rojo F."/>
            <person name="Santero E."/>
            <person name="Genilloud O."/>
            <person name="Perez-Perez J."/>
            <person name="Rossello-Mora R."/>
            <person name="Ramos J.L."/>
        </authorList>
    </citation>
    <scope>NUCLEOTIDE SEQUENCE</scope>
</reference>
<evidence type="ECO:0000256" key="3">
    <source>
        <dbReference type="ARBA" id="ARBA00022982"/>
    </source>
</evidence>
<comment type="similarity">
    <text evidence="1">Belongs to the ETF beta-subunit/FixA family.</text>
</comment>
<dbReference type="PANTHER" id="PTHR21294">
    <property type="entry name" value="ELECTRON TRANSFER FLAVOPROTEIN BETA-SUBUNIT"/>
    <property type="match status" value="1"/>
</dbReference>
<proteinExistence type="inferred from homology"/>
<dbReference type="PANTHER" id="PTHR21294:SF8">
    <property type="entry name" value="ELECTRON TRANSFER FLAVOPROTEIN SUBUNIT BETA"/>
    <property type="match status" value="1"/>
</dbReference>
<evidence type="ECO:0000256" key="1">
    <source>
        <dbReference type="ARBA" id="ARBA00007557"/>
    </source>
</evidence>
<keyword evidence="3" id="KW-0249">Electron transport</keyword>
<feature type="non-terminal residue" evidence="5">
    <location>
        <position position="146"/>
    </location>
</feature>
<comment type="caution">
    <text evidence="5">The sequence shown here is derived from an EMBL/GenBank/DDBJ whole genome shotgun (WGS) entry which is preliminary data.</text>
</comment>
<dbReference type="SMART" id="SM00893">
    <property type="entry name" value="ETF"/>
    <property type="match status" value="1"/>
</dbReference>
<accession>D9PIF0</accession>
<dbReference type="Gene3D" id="3.40.50.620">
    <property type="entry name" value="HUPs"/>
    <property type="match status" value="1"/>
</dbReference>
<dbReference type="CDD" id="cd01714">
    <property type="entry name" value="ETF_beta"/>
    <property type="match status" value="1"/>
</dbReference>
<dbReference type="InterPro" id="IPR012255">
    <property type="entry name" value="ETF_b"/>
</dbReference>
<dbReference type="InterPro" id="IPR014729">
    <property type="entry name" value="Rossmann-like_a/b/a_fold"/>
</dbReference>
<evidence type="ECO:0000313" key="5">
    <source>
        <dbReference type="EMBL" id="EFK96666.1"/>
    </source>
</evidence>
<organism evidence="5">
    <name type="scientific">sediment metagenome</name>
    <dbReference type="NCBI Taxonomy" id="749907"/>
    <lineage>
        <taxon>unclassified sequences</taxon>
        <taxon>metagenomes</taxon>
        <taxon>ecological metagenomes</taxon>
    </lineage>
</organism>
<dbReference type="AlphaFoldDB" id="D9PIF0"/>
<dbReference type="SUPFAM" id="SSF52402">
    <property type="entry name" value="Adenine nucleotide alpha hydrolases-like"/>
    <property type="match status" value="1"/>
</dbReference>
<dbReference type="InterPro" id="IPR033948">
    <property type="entry name" value="ETF_beta_N"/>
</dbReference>
<gene>
    <name evidence="5" type="ORF">LDC_1308</name>
</gene>
<evidence type="ECO:0000259" key="4">
    <source>
        <dbReference type="SMART" id="SM00893"/>
    </source>
</evidence>
<protein>
    <submittedName>
        <fullName evidence="5">Electron transfer flavoprotein beta-subunit</fullName>
    </submittedName>
</protein>
<sequence>MKIAVCVKQVPDSETRITLAAPGPELDRSGFTRVLNPYDAFAVEEAVRIKERLGAGCEITAVTIGSDRAVETLKKDCLAVGCDRAIRVNEPALENAEPLQTAKVLAAVLRRGAYDLILTGKQAIDDDSAQVGPMLAELLDCAQATV</sequence>